<evidence type="ECO:0000313" key="1">
    <source>
        <dbReference type="EMBL" id="EKC43947.1"/>
    </source>
</evidence>
<reference evidence="1" key="1">
    <citation type="journal article" date="2013" name="Environ. Microbiol.">
        <title>Microbiota from the distal guts of lean and obese adolescents exhibit partial functional redundancy besides clear differences in community structure.</title>
        <authorList>
            <person name="Ferrer M."/>
            <person name="Ruiz A."/>
            <person name="Lanza F."/>
            <person name="Haange S.B."/>
            <person name="Oberbach A."/>
            <person name="Till H."/>
            <person name="Bargiela R."/>
            <person name="Campoy C."/>
            <person name="Segura M.T."/>
            <person name="Richter M."/>
            <person name="von Bergen M."/>
            <person name="Seifert J."/>
            <person name="Suarez A."/>
        </authorList>
    </citation>
    <scope>NUCLEOTIDE SEQUENCE</scope>
</reference>
<dbReference type="AlphaFoldDB" id="K1R439"/>
<name>K1R439_9ZZZZ</name>
<feature type="non-terminal residue" evidence="1">
    <location>
        <position position="61"/>
    </location>
</feature>
<sequence>MKRMKLSELTGNEILAQSLMTWDYQIILPEGAVLKKEYIDKIEEMGILEVYVKEDESNEIV</sequence>
<dbReference type="EMBL" id="AJWY01014372">
    <property type="protein sequence ID" value="EKC43947.1"/>
    <property type="molecule type" value="Genomic_DNA"/>
</dbReference>
<organism evidence="1">
    <name type="scientific">human gut metagenome</name>
    <dbReference type="NCBI Taxonomy" id="408170"/>
    <lineage>
        <taxon>unclassified sequences</taxon>
        <taxon>metagenomes</taxon>
        <taxon>organismal metagenomes</taxon>
    </lineage>
</organism>
<accession>K1R439</accession>
<proteinExistence type="predicted"/>
<protein>
    <submittedName>
        <fullName evidence="1">Uncharacterized protein</fullName>
    </submittedName>
</protein>
<gene>
    <name evidence="1" type="ORF">LEA_20887</name>
</gene>
<comment type="caution">
    <text evidence="1">The sequence shown here is derived from an EMBL/GenBank/DDBJ whole genome shotgun (WGS) entry which is preliminary data.</text>
</comment>